<comment type="caution">
    <text evidence="3">The sequence shown here is derived from an EMBL/GenBank/DDBJ whole genome shotgun (WGS) entry which is preliminary data.</text>
</comment>
<feature type="domain" description="S1 motif" evidence="2">
    <location>
        <begin position="147"/>
        <end position="209"/>
    </location>
</feature>
<evidence type="ECO:0000259" key="2">
    <source>
        <dbReference type="SMART" id="SM00316"/>
    </source>
</evidence>
<gene>
    <name evidence="3" type="ORF">T9A_03187</name>
</gene>
<dbReference type="SMART" id="SM00316">
    <property type="entry name" value="S1"/>
    <property type="match status" value="2"/>
</dbReference>
<evidence type="ECO:0000313" key="3">
    <source>
        <dbReference type="EMBL" id="KGD59805.1"/>
    </source>
</evidence>
<dbReference type="InterPro" id="IPR003029">
    <property type="entry name" value="S1_domain"/>
</dbReference>
<dbReference type="PANTHER" id="PTHR37296">
    <property type="entry name" value="CONSERVED VIRULENCE FACTOR B"/>
    <property type="match status" value="1"/>
</dbReference>
<dbReference type="PANTHER" id="PTHR37296:SF1">
    <property type="entry name" value="CONSERVED VIRULENCE FACTOR B"/>
    <property type="match status" value="1"/>
</dbReference>
<dbReference type="InterPro" id="IPR039566">
    <property type="entry name" value="CvfB_S1_st"/>
</dbReference>
<dbReference type="Pfam" id="PF17783">
    <property type="entry name" value="WHD_CvfB"/>
    <property type="match status" value="1"/>
</dbReference>
<dbReference type="EMBL" id="ARXU01000018">
    <property type="protein sequence ID" value="KGD59805.1"/>
    <property type="molecule type" value="Genomic_DNA"/>
</dbReference>
<dbReference type="Gene3D" id="2.40.50.140">
    <property type="entry name" value="Nucleic acid-binding proteins"/>
    <property type="match status" value="2"/>
</dbReference>
<dbReference type="Pfam" id="PF13509">
    <property type="entry name" value="S1_2"/>
    <property type="match status" value="2"/>
</dbReference>
<dbReference type="PIRSF" id="PIRSF012524">
    <property type="entry name" value="YitL_S1"/>
    <property type="match status" value="1"/>
</dbReference>
<dbReference type="Proteomes" id="UP000029443">
    <property type="component" value="Unassembled WGS sequence"/>
</dbReference>
<dbReference type="InterPro" id="IPR012340">
    <property type="entry name" value="NA-bd_OB-fold"/>
</dbReference>
<protein>
    <recommendedName>
        <fullName evidence="2">S1 motif domain-containing protein</fullName>
    </recommendedName>
</protein>
<organism evidence="3 4">
    <name type="scientific">Alcanivorax jadensis T9</name>
    <dbReference type="NCBI Taxonomy" id="1177181"/>
    <lineage>
        <taxon>Bacteria</taxon>
        <taxon>Pseudomonadati</taxon>
        <taxon>Pseudomonadota</taxon>
        <taxon>Gammaproteobacteria</taxon>
        <taxon>Oceanospirillales</taxon>
        <taxon>Alcanivoracaceae</taxon>
        <taxon>Alcanivorax</taxon>
    </lineage>
</organism>
<evidence type="ECO:0000313" key="4">
    <source>
        <dbReference type="Proteomes" id="UP000029443"/>
    </source>
</evidence>
<reference evidence="3 4" key="1">
    <citation type="submission" date="2012-09" db="EMBL/GenBank/DDBJ databases">
        <title>Genome Sequence of alkane-degrading Bacterium Alcanivorax jadensis T9.</title>
        <authorList>
            <person name="Lai Q."/>
            <person name="Shao Z."/>
        </authorList>
    </citation>
    <scope>NUCLEOTIDE SEQUENCE [LARGE SCALE GENOMIC DNA]</scope>
    <source>
        <strain evidence="3 4">T9</strain>
    </source>
</reference>
<keyword evidence="4" id="KW-1185">Reference proteome</keyword>
<dbReference type="Gene3D" id="1.10.10.10">
    <property type="entry name" value="Winged helix-like DNA-binding domain superfamily/Winged helix DNA-binding domain"/>
    <property type="match status" value="1"/>
</dbReference>
<proteinExistence type="inferred from homology"/>
<dbReference type="InterPro" id="IPR040764">
    <property type="entry name" value="CvfB_WH"/>
</dbReference>
<dbReference type="InterPro" id="IPR014464">
    <property type="entry name" value="CvfB_fam"/>
</dbReference>
<sequence length="282" mass="30493">MTASPTLGARHSLEILKPIHNGLLLDGGSLGEVLLPSREVEGQNLGPGDSVLVTLYSDGQGRPMASLRAPRAQHGQVASLKVVSTSKVGAFVDWGMPKDLLLPFAEQKGPVREGDWVLVMITTDREGRLLVSAQLDRFLDDTSDDYQQGDEVSLVAAHATDLGYKMVVDNRSWGMIAKQELRAPLRPGQRVTGYVQRLREDGKISLSLNPPGALKSEGLSEQIVAALEAAGGELPLGDKSSPEAIFATFRCSKNAFKQAIGGLYKERRIVIDKQSIRLTPQD</sequence>
<feature type="domain" description="S1 motif" evidence="2">
    <location>
        <begin position="73"/>
        <end position="134"/>
    </location>
</feature>
<accession>A0ABR4W990</accession>
<evidence type="ECO:0000256" key="1">
    <source>
        <dbReference type="PIRNR" id="PIRNR012524"/>
    </source>
</evidence>
<dbReference type="InterPro" id="IPR036388">
    <property type="entry name" value="WH-like_DNA-bd_sf"/>
</dbReference>
<dbReference type="RefSeq" id="WP_035250502.1">
    <property type="nucleotide sequence ID" value="NZ_ARXU01000018.1"/>
</dbReference>
<name>A0ABR4W990_9GAMM</name>
<comment type="similarity">
    <text evidence="1">Belongs to the CvfB family.</text>
</comment>